<keyword evidence="8" id="KW-1185">Reference proteome</keyword>
<evidence type="ECO:0000256" key="4">
    <source>
        <dbReference type="PROSITE-ProRule" id="PRU00089"/>
    </source>
</evidence>
<proteinExistence type="predicted"/>
<dbReference type="InterPro" id="IPR036388">
    <property type="entry name" value="WH-like_DNA-bd_sf"/>
</dbReference>
<reference evidence="7" key="2">
    <citation type="submission" date="2025-08" db="UniProtKB">
        <authorList>
            <consortium name="Ensembl"/>
        </authorList>
    </citation>
    <scope>IDENTIFICATION</scope>
</reference>
<evidence type="ECO:0000256" key="5">
    <source>
        <dbReference type="SAM" id="MobiDB-lite"/>
    </source>
</evidence>
<dbReference type="InterPro" id="IPR018122">
    <property type="entry name" value="TF_fork_head_CS_1"/>
</dbReference>
<sequence length="384" mass="42354">GLSAVKLGSFFFPATLYSGVNNMSSSLGLNSYLPGTMMASTMGLPYINNGHSGSAMCGTGSINNGSLTGMSTSLSPMAVFPAQSGFGGTGSSLYGLEVPRDGKGYRRNYSHAKPPYSYISLISMAIQQSPNKMMTLNEIYQWIRDLFPYYRQNQQRWQNSIRHSLSFNDCFVRVPRSPETPGKGSYWALHPDSGNMFENGCYMRRQKRFRCQKQDKKNSSSSGGSVANGVPKEDKRNQVSSPESCQDASPAQSPQPSIEKVDTSHTPHVLEHSPRQLHEPQQQRDSMPQHFQHPIPQLVHQESCLRTDQLAHPFSINNLMSADLQQPGHRADLSYDHSVAYSNYGSSTPAHLNMNAFAAREMSPLGAEGPYYSGMYSVPILSSS</sequence>
<protein>
    <submittedName>
        <fullName evidence="7">Forkhead box protein A4-A-like</fullName>
    </submittedName>
</protein>
<dbReference type="InterPro" id="IPR001766">
    <property type="entry name" value="Fork_head_dom"/>
</dbReference>
<dbReference type="PANTHER" id="PTHR11829:SF380">
    <property type="entry name" value="PROTEIN FORK HEAD"/>
    <property type="match status" value="1"/>
</dbReference>
<evidence type="ECO:0000256" key="3">
    <source>
        <dbReference type="ARBA" id="ARBA00023242"/>
    </source>
</evidence>
<dbReference type="Pfam" id="PF00250">
    <property type="entry name" value="Forkhead"/>
    <property type="match status" value="1"/>
</dbReference>
<dbReference type="InterPro" id="IPR036390">
    <property type="entry name" value="WH_DNA-bd_sf"/>
</dbReference>
<feature type="compositionally biased region" description="Basic and acidic residues" evidence="5">
    <location>
        <begin position="259"/>
        <end position="282"/>
    </location>
</feature>
<feature type="compositionally biased region" description="Polar residues" evidence="5">
    <location>
        <begin position="238"/>
        <end position="256"/>
    </location>
</feature>
<feature type="domain" description="Fork-head" evidence="6">
    <location>
        <begin position="113"/>
        <end position="207"/>
    </location>
</feature>
<dbReference type="PROSITE" id="PS50039">
    <property type="entry name" value="FORK_HEAD_3"/>
    <property type="match status" value="1"/>
</dbReference>
<evidence type="ECO:0000256" key="1">
    <source>
        <dbReference type="ARBA" id="ARBA00004123"/>
    </source>
</evidence>
<dbReference type="GeneTree" id="ENSGT00940000155999"/>
<accession>A0A8C4RHB3</accession>
<feature type="DNA-binding region" description="Fork-head" evidence="4">
    <location>
        <begin position="113"/>
        <end position="207"/>
    </location>
</feature>
<dbReference type="GO" id="GO:0005634">
    <property type="term" value="C:nucleus"/>
    <property type="evidence" value="ECO:0007669"/>
    <property type="project" value="UniProtKB-SubCell"/>
</dbReference>
<reference evidence="7" key="3">
    <citation type="submission" date="2025-09" db="UniProtKB">
        <authorList>
            <consortium name="Ensembl"/>
        </authorList>
    </citation>
    <scope>IDENTIFICATION</scope>
</reference>
<organism evidence="7 8">
    <name type="scientific">Erpetoichthys calabaricus</name>
    <name type="common">Rope fish</name>
    <name type="synonym">Calamoichthys calabaricus</name>
    <dbReference type="NCBI Taxonomy" id="27687"/>
    <lineage>
        <taxon>Eukaryota</taxon>
        <taxon>Metazoa</taxon>
        <taxon>Chordata</taxon>
        <taxon>Craniata</taxon>
        <taxon>Vertebrata</taxon>
        <taxon>Euteleostomi</taxon>
        <taxon>Actinopterygii</taxon>
        <taxon>Polypteriformes</taxon>
        <taxon>Polypteridae</taxon>
        <taxon>Erpetoichthys</taxon>
    </lineage>
</organism>
<dbReference type="FunFam" id="1.10.10.10:FF:000042">
    <property type="entry name" value="hepatocyte nuclear factor 3-beta"/>
    <property type="match status" value="1"/>
</dbReference>
<dbReference type="PROSITE" id="PS00657">
    <property type="entry name" value="FORK_HEAD_1"/>
    <property type="match status" value="1"/>
</dbReference>
<dbReference type="GO" id="GO:0030154">
    <property type="term" value="P:cell differentiation"/>
    <property type="evidence" value="ECO:0007669"/>
    <property type="project" value="TreeGrafter"/>
</dbReference>
<evidence type="ECO:0000259" key="6">
    <source>
        <dbReference type="PROSITE" id="PS50039"/>
    </source>
</evidence>
<evidence type="ECO:0000313" key="7">
    <source>
        <dbReference type="Ensembl" id="ENSECRP00000001978.1"/>
    </source>
</evidence>
<comment type="subcellular location">
    <subcellularLocation>
        <location evidence="1 4">Nucleus</location>
    </subcellularLocation>
</comment>
<dbReference type="PRINTS" id="PR00053">
    <property type="entry name" value="FORKHEAD"/>
</dbReference>
<dbReference type="InterPro" id="IPR030456">
    <property type="entry name" value="TF_fork_head_CS_2"/>
</dbReference>
<keyword evidence="3 4" id="KW-0539">Nucleus</keyword>
<feature type="region of interest" description="Disordered" evidence="5">
    <location>
        <begin position="209"/>
        <end position="289"/>
    </location>
</feature>
<dbReference type="Pfam" id="PF09354">
    <property type="entry name" value="HNF_C"/>
    <property type="match status" value="1"/>
</dbReference>
<dbReference type="AlphaFoldDB" id="A0A8C4RHB3"/>
<dbReference type="PROSITE" id="PS00658">
    <property type="entry name" value="FORK_HEAD_2"/>
    <property type="match status" value="1"/>
</dbReference>
<dbReference type="Ensembl" id="ENSECRT00000002005.1">
    <property type="protein sequence ID" value="ENSECRP00000001978.1"/>
    <property type="gene ID" value="ENSECRG00000001386.1"/>
</dbReference>
<keyword evidence="2 4" id="KW-0238">DNA-binding</keyword>
<dbReference type="SMART" id="SM00339">
    <property type="entry name" value="FH"/>
    <property type="match status" value="1"/>
</dbReference>
<dbReference type="PANTHER" id="PTHR11829">
    <property type="entry name" value="FORKHEAD BOX PROTEIN"/>
    <property type="match status" value="1"/>
</dbReference>
<dbReference type="InterPro" id="IPR050211">
    <property type="entry name" value="FOX_domain-containing"/>
</dbReference>
<reference evidence="7" key="1">
    <citation type="submission" date="2021-06" db="EMBL/GenBank/DDBJ databases">
        <authorList>
            <consortium name="Wellcome Sanger Institute Data Sharing"/>
        </authorList>
    </citation>
    <scope>NUCLEOTIDE SEQUENCE [LARGE SCALE GENOMIC DNA]</scope>
</reference>
<dbReference type="GO" id="GO:0009653">
    <property type="term" value="P:anatomical structure morphogenesis"/>
    <property type="evidence" value="ECO:0007669"/>
    <property type="project" value="TreeGrafter"/>
</dbReference>
<dbReference type="GO" id="GO:0000981">
    <property type="term" value="F:DNA-binding transcription factor activity, RNA polymerase II-specific"/>
    <property type="evidence" value="ECO:0007669"/>
    <property type="project" value="TreeGrafter"/>
</dbReference>
<dbReference type="GO" id="GO:0000978">
    <property type="term" value="F:RNA polymerase II cis-regulatory region sequence-specific DNA binding"/>
    <property type="evidence" value="ECO:0007669"/>
    <property type="project" value="TreeGrafter"/>
</dbReference>
<dbReference type="SUPFAM" id="SSF46785">
    <property type="entry name" value="Winged helix' DNA-binding domain"/>
    <property type="match status" value="1"/>
</dbReference>
<dbReference type="InterPro" id="IPR018533">
    <property type="entry name" value="Forkhead_box_C"/>
</dbReference>
<evidence type="ECO:0000313" key="8">
    <source>
        <dbReference type="Proteomes" id="UP000694620"/>
    </source>
</evidence>
<dbReference type="Proteomes" id="UP000694620">
    <property type="component" value="Chromosome 1"/>
</dbReference>
<evidence type="ECO:0000256" key="2">
    <source>
        <dbReference type="ARBA" id="ARBA00023125"/>
    </source>
</evidence>
<dbReference type="Gene3D" id="1.10.10.10">
    <property type="entry name" value="Winged helix-like DNA-binding domain superfamily/Winged helix DNA-binding domain"/>
    <property type="match status" value="1"/>
</dbReference>
<name>A0A8C4RHB3_ERPCA</name>